<sequence>WNVLSKCSTSGFTVPVLRGQRQFYAPEPSQITIHYLNGPEASYLLWKVNKEDLALKADTNTEVAAFDVVTIVHYVGSVVSIGGSG</sequence>
<dbReference type="AlphaFoldDB" id="A0A1R3GRF1"/>
<comment type="caution">
    <text evidence="1">The sequence shown here is derived from an EMBL/GenBank/DDBJ whole genome shotgun (WGS) entry which is preliminary data.</text>
</comment>
<dbReference type="EMBL" id="AWWV01013664">
    <property type="protein sequence ID" value="OMO60673.1"/>
    <property type="molecule type" value="Genomic_DNA"/>
</dbReference>
<gene>
    <name evidence="1" type="ORF">CCACVL1_23963</name>
</gene>
<dbReference type="Gramene" id="OMO60673">
    <property type="protein sequence ID" value="OMO60673"/>
    <property type="gene ID" value="CCACVL1_23963"/>
</dbReference>
<evidence type="ECO:0000313" key="2">
    <source>
        <dbReference type="Proteomes" id="UP000188268"/>
    </source>
</evidence>
<dbReference type="Proteomes" id="UP000188268">
    <property type="component" value="Unassembled WGS sequence"/>
</dbReference>
<accession>A0A1R3GRF1</accession>
<evidence type="ECO:0000313" key="1">
    <source>
        <dbReference type="EMBL" id="OMO60673.1"/>
    </source>
</evidence>
<protein>
    <submittedName>
        <fullName evidence="1">Uncharacterized protein</fullName>
    </submittedName>
</protein>
<reference evidence="1 2" key="1">
    <citation type="submission" date="2013-09" db="EMBL/GenBank/DDBJ databases">
        <title>Corchorus capsularis genome sequencing.</title>
        <authorList>
            <person name="Alam M."/>
            <person name="Haque M.S."/>
            <person name="Islam M.S."/>
            <person name="Emdad E.M."/>
            <person name="Islam M.M."/>
            <person name="Ahmed B."/>
            <person name="Halim A."/>
            <person name="Hossen Q.M.M."/>
            <person name="Hossain M.Z."/>
            <person name="Ahmed R."/>
            <person name="Khan M.M."/>
            <person name="Islam R."/>
            <person name="Rashid M.M."/>
            <person name="Khan S.A."/>
            <person name="Rahman M.S."/>
            <person name="Alam M."/>
        </authorList>
    </citation>
    <scope>NUCLEOTIDE SEQUENCE [LARGE SCALE GENOMIC DNA]</scope>
    <source>
        <strain evidence="2">cv. CVL-1</strain>
        <tissue evidence="1">Whole seedling</tissue>
    </source>
</reference>
<name>A0A1R3GRF1_COCAP</name>
<organism evidence="1 2">
    <name type="scientific">Corchorus capsularis</name>
    <name type="common">Jute</name>
    <dbReference type="NCBI Taxonomy" id="210143"/>
    <lineage>
        <taxon>Eukaryota</taxon>
        <taxon>Viridiplantae</taxon>
        <taxon>Streptophyta</taxon>
        <taxon>Embryophyta</taxon>
        <taxon>Tracheophyta</taxon>
        <taxon>Spermatophyta</taxon>
        <taxon>Magnoliopsida</taxon>
        <taxon>eudicotyledons</taxon>
        <taxon>Gunneridae</taxon>
        <taxon>Pentapetalae</taxon>
        <taxon>rosids</taxon>
        <taxon>malvids</taxon>
        <taxon>Malvales</taxon>
        <taxon>Malvaceae</taxon>
        <taxon>Grewioideae</taxon>
        <taxon>Apeibeae</taxon>
        <taxon>Corchorus</taxon>
    </lineage>
</organism>
<keyword evidence="2" id="KW-1185">Reference proteome</keyword>
<proteinExistence type="predicted"/>
<feature type="non-terminal residue" evidence="1">
    <location>
        <position position="1"/>
    </location>
</feature>